<feature type="region of interest" description="Disordered" evidence="5">
    <location>
        <begin position="164"/>
        <end position="188"/>
    </location>
</feature>
<keyword evidence="8" id="KW-1185">Reference proteome</keyword>
<keyword evidence="2 4" id="KW-0863">Zinc-finger</keyword>
<dbReference type="InterPro" id="IPR017907">
    <property type="entry name" value="Znf_RING_CS"/>
</dbReference>
<dbReference type="EMBL" id="OZ037948">
    <property type="protein sequence ID" value="CAL1709660.1"/>
    <property type="molecule type" value="Genomic_DNA"/>
</dbReference>
<dbReference type="Pfam" id="PF13445">
    <property type="entry name" value="zf-RING_UBOX"/>
    <property type="match status" value="1"/>
</dbReference>
<feature type="compositionally biased region" description="Basic and acidic residues" evidence="5">
    <location>
        <begin position="56"/>
        <end position="65"/>
    </location>
</feature>
<organism evidence="7 8">
    <name type="scientific">Somion occarium</name>
    <dbReference type="NCBI Taxonomy" id="3059160"/>
    <lineage>
        <taxon>Eukaryota</taxon>
        <taxon>Fungi</taxon>
        <taxon>Dikarya</taxon>
        <taxon>Basidiomycota</taxon>
        <taxon>Agaricomycotina</taxon>
        <taxon>Agaricomycetes</taxon>
        <taxon>Polyporales</taxon>
        <taxon>Cerrenaceae</taxon>
        <taxon>Somion</taxon>
    </lineage>
</organism>
<feature type="region of interest" description="Disordered" evidence="5">
    <location>
        <begin position="439"/>
        <end position="611"/>
    </location>
</feature>
<gene>
    <name evidence="7" type="ORF">GFSPODELE1_LOCUS7443</name>
</gene>
<evidence type="ECO:0000256" key="1">
    <source>
        <dbReference type="ARBA" id="ARBA00022723"/>
    </source>
</evidence>
<evidence type="ECO:0000256" key="3">
    <source>
        <dbReference type="ARBA" id="ARBA00022833"/>
    </source>
</evidence>
<feature type="compositionally biased region" description="Basic and acidic residues" evidence="5">
    <location>
        <begin position="544"/>
        <end position="566"/>
    </location>
</feature>
<evidence type="ECO:0000313" key="8">
    <source>
        <dbReference type="Proteomes" id="UP001497453"/>
    </source>
</evidence>
<dbReference type="InterPro" id="IPR001841">
    <property type="entry name" value="Znf_RING"/>
</dbReference>
<feature type="compositionally biased region" description="Polar residues" evidence="5">
    <location>
        <begin position="170"/>
        <end position="182"/>
    </location>
</feature>
<dbReference type="InterPro" id="IPR027370">
    <property type="entry name" value="Znf-RING_euk"/>
</dbReference>
<feature type="domain" description="RING-type" evidence="6">
    <location>
        <begin position="225"/>
        <end position="281"/>
    </location>
</feature>
<evidence type="ECO:0000256" key="4">
    <source>
        <dbReference type="PROSITE-ProRule" id="PRU00175"/>
    </source>
</evidence>
<dbReference type="PANTHER" id="PTHR12109">
    <property type="entry name" value="RING FINGER PROTEIN 141-RELATED"/>
    <property type="match status" value="1"/>
</dbReference>
<evidence type="ECO:0000259" key="6">
    <source>
        <dbReference type="PROSITE" id="PS50089"/>
    </source>
</evidence>
<reference evidence="8" key="1">
    <citation type="submission" date="2024-04" db="EMBL/GenBank/DDBJ databases">
        <authorList>
            <person name="Shaw F."/>
            <person name="Minotto A."/>
        </authorList>
    </citation>
    <scope>NUCLEOTIDE SEQUENCE [LARGE SCALE GENOMIC DNA]</scope>
</reference>
<proteinExistence type="predicted"/>
<dbReference type="Gene3D" id="3.30.40.10">
    <property type="entry name" value="Zinc/RING finger domain, C3HC4 (zinc finger)"/>
    <property type="match status" value="1"/>
</dbReference>
<evidence type="ECO:0000256" key="2">
    <source>
        <dbReference type="ARBA" id="ARBA00022771"/>
    </source>
</evidence>
<protein>
    <recommendedName>
        <fullName evidence="6">RING-type domain-containing protein</fullName>
    </recommendedName>
</protein>
<keyword evidence="3" id="KW-0862">Zinc</keyword>
<dbReference type="InterPro" id="IPR047126">
    <property type="entry name" value="RNF141-like"/>
</dbReference>
<accession>A0ABP1DPE2</accession>
<name>A0ABP1DPE2_9APHY</name>
<dbReference type="Proteomes" id="UP001497453">
    <property type="component" value="Chromosome 5"/>
</dbReference>
<feature type="compositionally biased region" description="Basic residues" evidence="5">
    <location>
        <begin position="485"/>
        <end position="496"/>
    </location>
</feature>
<dbReference type="PROSITE" id="PS00518">
    <property type="entry name" value="ZF_RING_1"/>
    <property type="match status" value="1"/>
</dbReference>
<feature type="region of interest" description="Disordered" evidence="5">
    <location>
        <begin position="1"/>
        <end position="102"/>
    </location>
</feature>
<feature type="compositionally biased region" description="Basic residues" evidence="5">
    <location>
        <begin position="66"/>
        <end position="78"/>
    </location>
</feature>
<feature type="region of interest" description="Disordered" evidence="5">
    <location>
        <begin position="119"/>
        <end position="139"/>
    </location>
</feature>
<feature type="compositionally biased region" description="Acidic residues" evidence="5">
    <location>
        <begin position="597"/>
        <end position="611"/>
    </location>
</feature>
<sequence length="611" mass="66646">MPASQDFGVGSSRKRRLSASSDTSVDGEENEIIVSRNHTLSPVRRALPSSAIVATKPEEETPKSGRDKKKRRKKRRKVSVVQDTVAADKPLPQSSNGMLGRHPSSAAIMDAAEHTSVINPPVAGPSNARIPSPSLAPTSVTQTFPIVDLAEEMSYPRPECLVGPARENDTNGSLPKSPTTSVDKGKGKAVDEDVTHTTTLSEQATANGLGAHQAMLGAVLPSLTCRVCLFLMHRPFALAPCGHVVCHGCLVNWFSQPAPSAAPNLPALPTTRRKKTCPHCRAVVSERPVEVWALKETVTSLVKSGLVDADLISAEHEKDEAETNVDAWKDIFPPLRPIGRRHGLPDLQARELLGVQDAEDGGIYRCVDCMHEIWDGICSGCHREYPVHRDLHIHDDDDSDLDSIYADDFMEPPRGDGNLLAMLLSGAFANAAHIPDSELHSDDDDFGDDVLSDLSEGLDVDEDEEYEGSFIDDGDDVEVLDAPPRRHPNPGRRRGRVSANPIVLSSDDEEEDNAEQISVPGGGSSSRVAGSRSRVIHSDDEDEVTHHSEEDHHDEDIVEHVAHRDDPYDDEDDDMNSHHSDSDDIGEANISLQEACFPDDEDRLSDDDDYW</sequence>
<evidence type="ECO:0000313" key="7">
    <source>
        <dbReference type="EMBL" id="CAL1709660.1"/>
    </source>
</evidence>
<evidence type="ECO:0000256" key="5">
    <source>
        <dbReference type="SAM" id="MobiDB-lite"/>
    </source>
</evidence>
<feature type="compositionally biased region" description="Acidic residues" evidence="5">
    <location>
        <begin position="441"/>
        <end position="479"/>
    </location>
</feature>
<keyword evidence="1" id="KW-0479">Metal-binding</keyword>
<dbReference type="SUPFAM" id="SSF57850">
    <property type="entry name" value="RING/U-box"/>
    <property type="match status" value="1"/>
</dbReference>
<dbReference type="PROSITE" id="PS50089">
    <property type="entry name" value="ZF_RING_2"/>
    <property type="match status" value="1"/>
</dbReference>
<dbReference type="InterPro" id="IPR013083">
    <property type="entry name" value="Znf_RING/FYVE/PHD"/>
</dbReference>